<dbReference type="Pfam" id="PF01807">
    <property type="entry name" value="Zn_ribbon_DnaG"/>
    <property type="match status" value="1"/>
</dbReference>
<reference evidence="5 6" key="1">
    <citation type="submission" date="2019-11" db="EMBL/GenBank/DDBJ databases">
        <title>Draft Genome Sequence of Plant Growth-Promoting Rhizosphere-Associated Bacteria.</title>
        <authorList>
            <person name="Vasilyev I.Y."/>
            <person name="Radchenko V."/>
            <person name="Ilnitskaya E.V."/>
        </authorList>
    </citation>
    <scope>NUCLEOTIDE SEQUENCE [LARGE SCALE GENOMIC DNA]</scope>
    <source>
        <strain evidence="5 6">VRA_01-1sq_f</strain>
    </source>
</reference>
<name>A0A7X2MHR0_9LACO</name>
<evidence type="ECO:0000256" key="3">
    <source>
        <dbReference type="ARBA" id="ARBA00022833"/>
    </source>
</evidence>
<organism evidence="5 6">
    <name type="scientific">Ligilactobacillus salivarius</name>
    <dbReference type="NCBI Taxonomy" id="1624"/>
    <lineage>
        <taxon>Bacteria</taxon>
        <taxon>Bacillati</taxon>
        <taxon>Bacillota</taxon>
        <taxon>Bacilli</taxon>
        <taxon>Lactobacillales</taxon>
        <taxon>Lactobacillaceae</taxon>
        <taxon>Ligilactobacillus</taxon>
    </lineage>
</organism>
<dbReference type="GO" id="GO:0005737">
    <property type="term" value="C:cytoplasm"/>
    <property type="evidence" value="ECO:0007669"/>
    <property type="project" value="TreeGrafter"/>
</dbReference>
<proteinExistence type="predicted"/>
<dbReference type="InterPro" id="IPR050219">
    <property type="entry name" value="DnaG_primase"/>
</dbReference>
<dbReference type="GO" id="GO:0003677">
    <property type="term" value="F:DNA binding"/>
    <property type="evidence" value="ECO:0007669"/>
    <property type="project" value="InterPro"/>
</dbReference>
<dbReference type="GO" id="GO:0006269">
    <property type="term" value="P:DNA replication, synthesis of primer"/>
    <property type="evidence" value="ECO:0007669"/>
    <property type="project" value="TreeGrafter"/>
</dbReference>
<dbReference type="PANTHER" id="PTHR30313:SF2">
    <property type="entry name" value="DNA PRIMASE"/>
    <property type="match status" value="1"/>
</dbReference>
<dbReference type="PANTHER" id="PTHR30313">
    <property type="entry name" value="DNA PRIMASE"/>
    <property type="match status" value="1"/>
</dbReference>
<evidence type="ECO:0000313" key="5">
    <source>
        <dbReference type="EMBL" id="MSE09750.1"/>
    </source>
</evidence>
<feature type="domain" description="Zinc finger CHC2-type" evidence="4">
    <location>
        <begin position="36"/>
        <end position="63"/>
    </location>
</feature>
<dbReference type="SMART" id="SM00400">
    <property type="entry name" value="ZnF_CHCC"/>
    <property type="match status" value="1"/>
</dbReference>
<dbReference type="Gene3D" id="3.90.580.10">
    <property type="entry name" value="Zinc finger, CHC2-type domain"/>
    <property type="match status" value="1"/>
</dbReference>
<protein>
    <submittedName>
        <fullName evidence="5">DNA primase</fullName>
    </submittedName>
</protein>
<dbReference type="InterPro" id="IPR002694">
    <property type="entry name" value="Znf_CHC2"/>
</dbReference>
<comment type="caution">
    <text evidence="5">The sequence shown here is derived from an EMBL/GenBank/DDBJ whole genome shotgun (WGS) entry which is preliminary data.</text>
</comment>
<dbReference type="GO" id="GO:0008270">
    <property type="term" value="F:zinc ion binding"/>
    <property type="evidence" value="ECO:0007669"/>
    <property type="project" value="UniProtKB-KW"/>
</dbReference>
<sequence length="63" mass="7280">MARLIPEATIDELRSNVNILDVISQYVQLHKSGKNWFGICPFHSEKTPSFSVNEQKQIFHCFS</sequence>
<evidence type="ECO:0000313" key="6">
    <source>
        <dbReference type="Proteomes" id="UP000467635"/>
    </source>
</evidence>
<dbReference type="GO" id="GO:0003899">
    <property type="term" value="F:DNA-directed RNA polymerase activity"/>
    <property type="evidence" value="ECO:0007669"/>
    <property type="project" value="InterPro"/>
</dbReference>
<keyword evidence="1" id="KW-0479">Metal-binding</keyword>
<keyword evidence="3" id="KW-0862">Zinc</keyword>
<accession>A0A7X2MHR0</accession>
<gene>
    <name evidence="5" type="ORF">GKC33_14145</name>
</gene>
<evidence type="ECO:0000259" key="4">
    <source>
        <dbReference type="SMART" id="SM00400"/>
    </source>
</evidence>
<dbReference type="InterPro" id="IPR036977">
    <property type="entry name" value="DNA_primase_Znf_CHC2"/>
</dbReference>
<feature type="non-terminal residue" evidence="5">
    <location>
        <position position="63"/>
    </location>
</feature>
<dbReference type="SUPFAM" id="SSF57783">
    <property type="entry name" value="Zinc beta-ribbon"/>
    <property type="match status" value="1"/>
</dbReference>
<evidence type="ECO:0000256" key="2">
    <source>
        <dbReference type="ARBA" id="ARBA00022771"/>
    </source>
</evidence>
<evidence type="ECO:0000256" key="1">
    <source>
        <dbReference type="ARBA" id="ARBA00022723"/>
    </source>
</evidence>
<keyword evidence="2" id="KW-0863">Zinc-finger</keyword>
<dbReference type="Proteomes" id="UP000467635">
    <property type="component" value="Unassembled WGS sequence"/>
</dbReference>
<dbReference type="AlphaFoldDB" id="A0A7X2MHR0"/>
<dbReference type="EMBL" id="WKKX01001209">
    <property type="protein sequence ID" value="MSE09750.1"/>
    <property type="molecule type" value="Genomic_DNA"/>
</dbReference>